<organism evidence="2 3">
    <name type="scientific">Ralstonia pickettii</name>
    <name type="common">Burkholderia pickettii</name>
    <dbReference type="NCBI Taxonomy" id="329"/>
    <lineage>
        <taxon>Bacteria</taxon>
        <taxon>Pseudomonadati</taxon>
        <taxon>Pseudomonadota</taxon>
        <taxon>Betaproteobacteria</taxon>
        <taxon>Burkholderiales</taxon>
        <taxon>Burkholderiaceae</taxon>
        <taxon>Ralstonia</taxon>
    </lineage>
</organism>
<gene>
    <name evidence="2" type="ORF">GJQ57_11895</name>
</gene>
<protein>
    <recommendedName>
        <fullName evidence="4">5-formyltetrahydrofolate cyclo-ligase</fullName>
    </recommendedName>
</protein>
<dbReference type="Proteomes" id="UP000441032">
    <property type="component" value="Unassembled WGS sequence"/>
</dbReference>
<evidence type="ECO:0000313" key="2">
    <source>
        <dbReference type="EMBL" id="MRS99347.1"/>
    </source>
</evidence>
<comment type="caution">
    <text evidence="2">The sequence shown here is derived from an EMBL/GenBank/DDBJ whole genome shotgun (WGS) entry which is preliminary data.</text>
</comment>
<keyword evidence="1" id="KW-0732">Signal</keyword>
<sequence>MKGKLILAATVLPLLGLGACAPVTKSLYSEISQKEYKNYTENVSQILVAANGSKIVVLGSQYHYILDTPPRLVEVMDSPLHPKVTARMEQFKVTPESDMTGGFTLSLPANASNEDQRLAQSYGFSKNASGRLTQSFLLSGKRYSAKGFTMPSALAKKFNQTYSVQIREEVPTGGKAALVLLTPLTVAADGVLTLLSIPLVPLGIAGMAAATAMN</sequence>
<feature type="signal peptide" evidence="1">
    <location>
        <begin position="1"/>
        <end position="21"/>
    </location>
</feature>
<proteinExistence type="predicted"/>
<accession>A0A7X2LBM8</accession>
<evidence type="ECO:0008006" key="4">
    <source>
        <dbReference type="Google" id="ProtNLM"/>
    </source>
</evidence>
<reference evidence="2 3" key="1">
    <citation type="submission" date="2019-11" db="EMBL/GenBank/DDBJ databases">
        <title>Phenotypic characterization of an OXA-22 and OXA-60 co-producing Ralstonia pickettii clinical strain.</title>
        <authorList>
            <person name="He F."/>
        </authorList>
    </citation>
    <scope>NUCLEOTIDE SEQUENCE [LARGE SCALE GENOMIC DNA]</scope>
    <source>
        <strain evidence="2 3">PSLESD1</strain>
    </source>
</reference>
<feature type="chain" id="PRO_5031037791" description="5-formyltetrahydrofolate cyclo-ligase" evidence="1">
    <location>
        <begin position="22"/>
        <end position="214"/>
    </location>
</feature>
<name>A0A7X2LBM8_RALPI</name>
<dbReference type="AlphaFoldDB" id="A0A7X2LBM8"/>
<dbReference type="RefSeq" id="WP_154206951.1">
    <property type="nucleotide sequence ID" value="NZ_WJYN01000004.1"/>
</dbReference>
<dbReference type="EMBL" id="WJYN01000004">
    <property type="protein sequence ID" value="MRS99347.1"/>
    <property type="molecule type" value="Genomic_DNA"/>
</dbReference>
<evidence type="ECO:0000256" key="1">
    <source>
        <dbReference type="SAM" id="SignalP"/>
    </source>
</evidence>
<dbReference type="PROSITE" id="PS51257">
    <property type="entry name" value="PROKAR_LIPOPROTEIN"/>
    <property type="match status" value="1"/>
</dbReference>
<evidence type="ECO:0000313" key="3">
    <source>
        <dbReference type="Proteomes" id="UP000441032"/>
    </source>
</evidence>